<keyword evidence="2" id="KW-1185">Reference proteome</keyword>
<dbReference type="EMBL" id="JNCA01000001">
    <property type="protein sequence ID" value="KDN56702.1"/>
    <property type="molecule type" value="Genomic_DNA"/>
</dbReference>
<reference evidence="1 2" key="1">
    <citation type="submission" date="2014-05" db="EMBL/GenBank/DDBJ databases">
        <title>Genome Sequence of Flavobacterium sp. EM1321.</title>
        <authorList>
            <person name="Shin S.-K."/>
            <person name="Yi H."/>
        </authorList>
    </citation>
    <scope>NUCLEOTIDE SEQUENCE [LARGE SCALE GENOMIC DNA]</scope>
    <source>
        <strain evidence="1 2">EM1321</strain>
    </source>
</reference>
<evidence type="ECO:0000313" key="1">
    <source>
        <dbReference type="EMBL" id="KDN56702.1"/>
    </source>
</evidence>
<dbReference type="RefSeq" id="WP_035656786.1">
    <property type="nucleotide sequence ID" value="NZ_JNCA01000001.1"/>
</dbReference>
<dbReference type="InterPro" id="IPR054223">
    <property type="entry name" value="DUF6943"/>
</dbReference>
<dbReference type="STRING" id="1492738.FEM21_02050"/>
<gene>
    <name evidence="1" type="ORF">FEM21_02050</name>
</gene>
<protein>
    <submittedName>
        <fullName evidence="1">Uncharacterized protein</fullName>
    </submittedName>
</protein>
<dbReference type="Pfam" id="PF22105">
    <property type="entry name" value="DUF6943"/>
    <property type="match status" value="1"/>
</dbReference>
<sequence>MPNFIIKTHQKDTRYSKPHLFILNKGMNSGKPQKEPFTNSFVIIFQNEEDRENIYFVAYSLWKTRFWHPFLVGSVIPFLRLQNFSKEFNLKASLMMQEHEEHLKQVAALKLLEQKEKQFHQNINLINDMRRVILYRYCKKN</sequence>
<organism evidence="1 2">
    <name type="scientific">Flavobacterium seoulense</name>
    <dbReference type="NCBI Taxonomy" id="1492738"/>
    <lineage>
        <taxon>Bacteria</taxon>
        <taxon>Pseudomonadati</taxon>
        <taxon>Bacteroidota</taxon>
        <taxon>Flavobacteriia</taxon>
        <taxon>Flavobacteriales</taxon>
        <taxon>Flavobacteriaceae</taxon>
        <taxon>Flavobacterium</taxon>
    </lineage>
</organism>
<proteinExistence type="predicted"/>
<comment type="caution">
    <text evidence="1">The sequence shown here is derived from an EMBL/GenBank/DDBJ whole genome shotgun (WGS) entry which is preliminary data.</text>
</comment>
<dbReference type="AlphaFoldDB" id="A0A066WRK8"/>
<accession>A0A066WRK8</accession>
<dbReference type="PATRIC" id="fig|1492738.3.peg.199"/>
<dbReference type="eggNOG" id="ENOG502ZCE0">
    <property type="taxonomic scope" value="Bacteria"/>
</dbReference>
<dbReference type="Proteomes" id="UP000027064">
    <property type="component" value="Unassembled WGS sequence"/>
</dbReference>
<dbReference type="OrthoDB" id="670969at2"/>
<name>A0A066WRK8_9FLAO</name>
<evidence type="ECO:0000313" key="2">
    <source>
        <dbReference type="Proteomes" id="UP000027064"/>
    </source>
</evidence>